<feature type="compositionally biased region" description="Acidic residues" evidence="1">
    <location>
        <begin position="468"/>
        <end position="484"/>
    </location>
</feature>
<dbReference type="GO" id="GO:0005737">
    <property type="term" value="C:cytoplasm"/>
    <property type="evidence" value="ECO:0007669"/>
    <property type="project" value="TreeGrafter"/>
</dbReference>
<accession>A0AA40C8V8</accession>
<dbReference type="PANTHER" id="PTHR31010">
    <property type="entry name" value="RAN-SPECIFIC GTPASE-ACTIVATING PROTEIN 30-RELATED"/>
    <property type="match status" value="1"/>
</dbReference>
<dbReference type="Proteomes" id="UP001174934">
    <property type="component" value="Unassembled WGS sequence"/>
</dbReference>
<organism evidence="2 3">
    <name type="scientific">Bombardia bombarda</name>
    <dbReference type="NCBI Taxonomy" id="252184"/>
    <lineage>
        <taxon>Eukaryota</taxon>
        <taxon>Fungi</taxon>
        <taxon>Dikarya</taxon>
        <taxon>Ascomycota</taxon>
        <taxon>Pezizomycotina</taxon>
        <taxon>Sordariomycetes</taxon>
        <taxon>Sordariomycetidae</taxon>
        <taxon>Sordariales</taxon>
        <taxon>Lasiosphaeriaceae</taxon>
        <taxon>Bombardia</taxon>
    </lineage>
</organism>
<feature type="compositionally biased region" description="Basic and acidic residues" evidence="1">
    <location>
        <begin position="238"/>
        <end position="253"/>
    </location>
</feature>
<dbReference type="GO" id="GO:0005634">
    <property type="term" value="C:nucleus"/>
    <property type="evidence" value="ECO:0007669"/>
    <property type="project" value="TreeGrafter"/>
</dbReference>
<proteinExistence type="predicted"/>
<evidence type="ECO:0000313" key="3">
    <source>
        <dbReference type="Proteomes" id="UP001174934"/>
    </source>
</evidence>
<protein>
    <submittedName>
        <fullName evidence="2">RanGTP-binding protein-domain-containing protein</fullName>
    </submittedName>
</protein>
<dbReference type="PANTHER" id="PTHR31010:SF2">
    <property type="entry name" value="RAN-SPECIFIC GTPASE-ACTIVATING PROTEIN 30"/>
    <property type="match status" value="1"/>
</dbReference>
<feature type="compositionally biased region" description="Polar residues" evidence="1">
    <location>
        <begin position="225"/>
        <end position="236"/>
    </location>
</feature>
<reference evidence="2" key="1">
    <citation type="submission" date="2023-06" db="EMBL/GenBank/DDBJ databases">
        <title>Genome-scale phylogeny and comparative genomics of the fungal order Sordariales.</title>
        <authorList>
            <consortium name="Lawrence Berkeley National Laboratory"/>
            <person name="Hensen N."/>
            <person name="Bonometti L."/>
            <person name="Westerberg I."/>
            <person name="Brannstrom I.O."/>
            <person name="Guillou S."/>
            <person name="Cros-Aarteil S."/>
            <person name="Calhoun S."/>
            <person name="Haridas S."/>
            <person name="Kuo A."/>
            <person name="Mondo S."/>
            <person name="Pangilinan J."/>
            <person name="Riley R."/>
            <person name="LaButti K."/>
            <person name="Andreopoulos B."/>
            <person name="Lipzen A."/>
            <person name="Chen C."/>
            <person name="Yanf M."/>
            <person name="Daum C."/>
            <person name="Ng V."/>
            <person name="Clum A."/>
            <person name="Steindorff A."/>
            <person name="Ohm R."/>
            <person name="Martin F."/>
            <person name="Silar P."/>
            <person name="Natvig D."/>
            <person name="Lalanne C."/>
            <person name="Gautier V."/>
            <person name="Ament-velasquez S.L."/>
            <person name="Kruys A."/>
            <person name="Hutchinson M.I."/>
            <person name="Powell A.J."/>
            <person name="Barry K."/>
            <person name="Miller A.N."/>
            <person name="Grigoriev I.V."/>
            <person name="Debuchy R."/>
            <person name="Gladieux P."/>
            <person name="Thoren M.H."/>
            <person name="Johannesson H."/>
        </authorList>
    </citation>
    <scope>NUCLEOTIDE SEQUENCE</scope>
    <source>
        <strain evidence="2">SMH3391-2</strain>
    </source>
</reference>
<dbReference type="InterPro" id="IPR008812">
    <property type="entry name" value="Ran_GTP-bd-rel"/>
</dbReference>
<dbReference type="EMBL" id="JAULSR010000002">
    <property type="protein sequence ID" value="KAK0628894.1"/>
    <property type="molecule type" value="Genomic_DNA"/>
</dbReference>
<name>A0AA40C8V8_9PEZI</name>
<gene>
    <name evidence="2" type="ORF">B0T17DRAFT_524024</name>
</gene>
<comment type="caution">
    <text evidence="2">The sequence shown here is derived from an EMBL/GenBank/DDBJ whole genome shotgun (WGS) entry which is preliminary data.</text>
</comment>
<feature type="compositionally biased region" description="Low complexity" evidence="1">
    <location>
        <begin position="409"/>
        <end position="420"/>
    </location>
</feature>
<feature type="region of interest" description="Disordered" evidence="1">
    <location>
        <begin position="225"/>
        <end position="253"/>
    </location>
</feature>
<evidence type="ECO:0000313" key="2">
    <source>
        <dbReference type="EMBL" id="KAK0628894.1"/>
    </source>
</evidence>
<dbReference type="Pfam" id="PF05508">
    <property type="entry name" value="Ran-binding"/>
    <property type="match status" value="1"/>
</dbReference>
<feature type="region of interest" description="Disordered" evidence="1">
    <location>
        <begin position="468"/>
        <end position="510"/>
    </location>
</feature>
<keyword evidence="3" id="KW-1185">Reference proteome</keyword>
<dbReference type="GO" id="GO:0030695">
    <property type="term" value="F:GTPase regulator activity"/>
    <property type="evidence" value="ECO:0007669"/>
    <property type="project" value="TreeGrafter"/>
</dbReference>
<dbReference type="AlphaFoldDB" id="A0AA40C8V8"/>
<feature type="region of interest" description="Disordered" evidence="1">
    <location>
        <begin position="402"/>
        <end position="425"/>
    </location>
</feature>
<evidence type="ECO:0000256" key="1">
    <source>
        <dbReference type="SAM" id="MobiDB-lite"/>
    </source>
</evidence>
<sequence>MDALLARLGVQAVNYAIRSGIALTSTYAVQQCSRLLKTVNDKAVHAKLKSLQKLLDSKIKILSPAIDLIEFKSSRGNVFLESAVPLAKSLHREIVRLGKRLDNAATAEEGSRSAGHSGARITEAHHAELLLIIADMQSLLERIDREIPLIQLAITASGEKMTTAMNPGISPSRLMQASTLLSFGDAQFATHYASDTGRPVVQVGPSFTLSLYMLFLGHSQTGVRSGQEDIVSSSTPERPGKPAPKEEPYGLGIGDKKPMWQEVMHKARVRLCRTPRGWALDRAQGFCPKDPRDVGLNGNAATTSAVMMLGRPDEYVYHLEIIEDLDDGRLHDDEETKAQPFDDMAMAGIRESIPIHQVSKIFYTNTGRILNIKNADGDNNPILLLKRDVNAQSPIKLREEWYADEESSDSQSQSGTGNTSPVSDDQAEIDRQLLEELESPGKSGHNGLRMKRFPAHLDPEWLALEVFVEDDDPDSSDTEDDDSTYGDRIEAGPTKPQTLDRPPEPRNRLSVDSNLAAQIRSISLGTDSPARTPAKTLFRLSPGNLAKKAQAESSDSWVARSPFGSIVTSLSLLEMLVRLTSLQEFQQTSHLSIPDHILTFFLEETSTTGLHGEERWEMRNEAKRRVGFDPYTDTPTKE</sequence>